<dbReference type="AlphaFoldDB" id="A0A1D9NY88"/>
<dbReference type="CDD" id="cd06254">
    <property type="entry name" value="M14_ASTE_ASPA-like"/>
    <property type="match status" value="1"/>
</dbReference>
<evidence type="ECO:0000256" key="1">
    <source>
        <dbReference type="ARBA" id="ARBA00001947"/>
    </source>
</evidence>
<dbReference type="PANTHER" id="PTHR37326">
    <property type="entry name" value="BLL3975 PROTEIN"/>
    <property type="match status" value="1"/>
</dbReference>
<dbReference type="KEGG" id="bhu:bhn_I0234"/>
<dbReference type="GO" id="GO:0016811">
    <property type="term" value="F:hydrolase activity, acting on carbon-nitrogen (but not peptide) bonds, in linear amides"/>
    <property type="evidence" value="ECO:0007669"/>
    <property type="project" value="InterPro"/>
</dbReference>
<evidence type="ECO:0000259" key="5">
    <source>
        <dbReference type="Pfam" id="PF24827"/>
    </source>
</evidence>
<dbReference type="PIRSF" id="PIRSF039012">
    <property type="entry name" value="ASP"/>
    <property type="match status" value="1"/>
</dbReference>
<evidence type="ECO:0000256" key="3">
    <source>
        <dbReference type="ARBA" id="ARBA00022801"/>
    </source>
</evidence>
<evidence type="ECO:0000313" key="7">
    <source>
        <dbReference type="Proteomes" id="UP000179284"/>
    </source>
</evidence>
<dbReference type="Pfam" id="PF24827">
    <property type="entry name" value="AstE_AspA_cat"/>
    <property type="match status" value="1"/>
</dbReference>
<proteinExistence type="predicted"/>
<reference evidence="7" key="1">
    <citation type="submission" date="2016-10" db="EMBL/GenBank/DDBJ databases">
        <title>The complete genome sequence of the rumen bacterium Butyrivibrio hungatei MB2003.</title>
        <authorList>
            <person name="Palevich N."/>
            <person name="Kelly W.J."/>
            <person name="Leahy S.C."/>
            <person name="Altermann E."/>
            <person name="Rakonjac J."/>
            <person name="Attwood G.T."/>
        </authorList>
    </citation>
    <scope>NUCLEOTIDE SEQUENCE [LARGE SCALE GENOMIC DNA]</scope>
    <source>
        <strain evidence="7">MB2003</strain>
    </source>
</reference>
<protein>
    <submittedName>
        <fullName evidence="6">Succinylglutamate desuccinylase/aspartoacylase family protein</fullName>
    </submittedName>
</protein>
<dbReference type="RefSeq" id="WP_071175074.1">
    <property type="nucleotide sequence ID" value="NZ_CP017831.1"/>
</dbReference>
<dbReference type="Proteomes" id="UP000179284">
    <property type="component" value="Chromosome I"/>
</dbReference>
<feature type="domain" description="Succinylglutamate desuccinylase/Aspartoacylase catalytic" evidence="5">
    <location>
        <begin position="40"/>
        <end position="224"/>
    </location>
</feature>
<keyword evidence="3" id="KW-0378">Hydrolase</keyword>
<dbReference type="InterPro" id="IPR053138">
    <property type="entry name" value="N-alpha-Ac-DABA_deacetylase"/>
</dbReference>
<accession>A0A1D9NY88</accession>
<evidence type="ECO:0000256" key="4">
    <source>
        <dbReference type="ARBA" id="ARBA00022833"/>
    </source>
</evidence>
<comment type="cofactor">
    <cofactor evidence="1">
        <name>Zn(2+)</name>
        <dbReference type="ChEBI" id="CHEBI:29105"/>
    </cofactor>
</comment>
<dbReference type="EMBL" id="CP017831">
    <property type="protein sequence ID" value="AOZ95269.1"/>
    <property type="molecule type" value="Genomic_DNA"/>
</dbReference>
<keyword evidence="4" id="KW-0862">Zinc</keyword>
<dbReference type="InterPro" id="IPR043795">
    <property type="entry name" value="N-alpha-Ac-DABA-like"/>
</dbReference>
<keyword evidence="7" id="KW-1185">Reference proteome</keyword>
<evidence type="ECO:0000256" key="2">
    <source>
        <dbReference type="ARBA" id="ARBA00022723"/>
    </source>
</evidence>
<keyword evidence="2" id="KW-0479">Metal-binding</keyword>
<dbReference type="Gene3D" id="3.40.630.10">
    <property type="entry name" value="Zn peptidases"/>
    <property type="match status" value="1"/>
</dbReference>
<dbReference type="PANTHER" id="PTHR37326:SF1">
    <property type="entry name" value="BLL3975 PROTEIN"/>
    <property type="match status" value="1"/>
</dbReference>
<evidence type="ECO:0000313" key="6">
    <source>
        <dbReference type="EMBL" id="AOZ95269.1"/>
    </source>
</evidence>
<organism evidence="6 7">
    <name type="scientific">Butyrivibrio hungatei</name>
    <dbReference type="NCBI Taxonomy" id="185008"/>
    <lineage>
        <taxon>Bacteria</taxon>
        <taxon>Bacillati</taxon>
        <taxon>Bacillota</taxon>
        <taxon>Clostridia</taxon>
        <taxon>Lachnospirales</taxon>
        <taxon>Lachnospiraceae</taxon>
        <taxon>Butyrivibrio</taxon>
    </lineage>
</organism>
<name>A0A1D9NY88_9FIRM</name>
<dbReference type="GO" id="GO:0016788">
    <property type="term" value="F:hydrolase activity, acting on ester bonds"/>
    <property type="evidence" value="ECO:0007669"/>
    <property type="project" value="InterPro"/>
</dbReference>
<dbReference type="OrthoDB" id="9782876at2"/>
<dbReference type="SUPFAM" id="SSF53187">
    <property type="entry name" value="Zn-dependent exopeptidases"/>
    <property type="match status" value="1"/>
</dbReference>
<dbReference type="GO" id="GO:0046872">
    <property type="term" value="F:metal ion binding"/>
    <property type="evidence" value="ECO:0007669"/>
    <property type="project" value="UniProtKB-KW"/>
</dbReference>
<dbReference type="InterPro" id="IPR055438">
    <property type="entry name" value="AstE_AspA_cat"/>
</dbReference>
<gene>
    <name evidence="6" type="ORF">bhn_I0234</name>
</gene>
<sequence>MEKINIAGHELSSGKTIKDHIHVGGTEIHIPHIIICGEKPGKTVLVTAGIHNAEYVGIQAAIELSNEISPKDLSGNLIIIPLANRSGFENRTMSLVYEDGKNLNRVFPGDKDGSAADRLASLLFDVFIKNADAYIDLHSGDGYETLIPYAYYVGASPASDIAKKMVDCVNASYCVKSTCTTEGAYNTASMAGIPSVLIERGQLSLLPKDEVQADKEDVLNILKFLGLIEGEYKTYPKTELREFSDDAPFTGCWYPEKKVGERFSKGDKFGEIRDYFGRPLHTAIANTDGVLIHQCSSLSIIKNGPMVTYGVIQKQDAC</sequence>